<keyword evidence="1" id="KW-1133">Transmembrane helix</keyword>
<keyword evidence="1" id="KW-0472">Membrane</keyword>
<sequence length="130" mass="14852">MLNLSDILTRLDSSFTSPIRSGSLPWPSVNVLCFALLAWIATVRAFRWRRYNHIHRVYGPKYQAGTLNADDAQEILWILSRYEMPSVMELSTAFVIFKTDAIVSRAHPLQSSPRSNISPAIHIQTPRLDR</sequence>
<dbReference type="EMBL" id="CM032185">
    <property type="protein sequence ID" value="KAG7092726.1"/>
    <property type="molecule type" value="Genomic_DNA"/>
</dbReference>
<keyword evidence="3" id="KW-1185">Reference proteome</keyword>
<dbReference type="KEGG" id="more:E1B28_009055"/>
<dbReference type="RefSeq" id="XP_043009196.1">
    <property type="nucleotide sequence ID" value="XM_043153911.1"/>
</dbReference>
<feature type="transmembrane region" description="Helical" evidence="1">
    <location>
        <begin position="24"/>
        <end position="46"/>
    </location>
</feature>
<protein>
    <submittedName>
        <fullName evidence="2">Uncharacterized protein</fullName>
    </submittedName>
</protein>
<keyword evidence="1" id="KW-0812">Transmembrane</keyword>
<proteinExistence type="predicted"/>
<dbReference type="OrthoDB" id="545169at2759"/>
<evidence type="ECO:0000313" key="3">
    <source>
        <dbReference type="Proteomes" id="UP001049176"/>
    </source>
</evidence>
<organism evidence="2 3">
    <name type="scientific">Marasmius oreades</name>
    <name type="common">fairy-ring Marasmius</name>
    <dbReference type="NCBI Taxonomy" id="181124"/>
    <lineage>
        <taxon>Eukaryota</taxon>
        <taxon>Fungi</taxon>
        <taxon>Dikarya</taxon>
        <taxon>Basidiomycota</taxon>
        <taxon>Agaricomycotina</taxon>
        <taxon>Agaricomycetes</taxon>
        <taxon>Agaricomycetidae</taxon>
        <taxon>Agaricales</taxon>
        <taxon>Marasmiineae</taxon>
        <taxon>Marasmiaceae</taxon>
        <taxon>Marasmius</taxon>
    </lineage>
</organism>
<comment type="caution">
    <text evidence="2">The sequence shown here is derived from an EMBL/GenBank/DDBJ whole genome shotgun (WGS) entry which is preliminary data.</text>
</comment>
<dbReference type="Proteomes" id="UP001049176">
    <property type="component" value="Chromosome 5"/>
</dbReference>
<reference evidence="2" key="1">
    <citation type="journal article" date="2021" name="Genome Biol. Evol.">
        <title>The assembled and annotated genome of the fairy-ring fungus Marasmius oreades.</title>
        <authorList>
            <person name="Hiltunen M."/>
            <person name="Ament-Velasquez S.L."/>
            <person name="Johannesson H."/>
        </authorList>
    </citation>
    <scope>NUCLEOTIDE SEQUENCE</scope>
    <source>
        <strain evidence="2">03SP1</strain>
    </source>
</reference>
<dbReference type="GeneID" id="66078131"/>
<evidence type="ECO:0000313" key="2">
    <source>
        <dbReference type="EMBL" id="KAG7092726.1"/>
    </source>
</evidence>
<dbReference type="AlphaFoldDB" id="A0A9P7RZM9"/>
<gene>
    <name evidence="2" type="ORF">E1B28_009055</name>
</gene>
<name>A0A9P7RZM9_9AGAR</name>
<evidence type="ECO:0000256" key="1">
    <source>
        <dbReference type="SAM" id="Phobius"/>
    </source>
</evidence>
<accession>A0A9P7RZM9</accession>